<feature type="domain" description="LRAT" evidence="6">
    <location>
        <begin position="22"/>
        <end position="128"/>
    </location>
</feature>
<proteinExistence type="inferred from homology"/>
<dbReference type="GO" id="GO:0005737">
    <property type="term" value="C:cytoplasm"/>
    <property type="evidence" value="ECO:0007669"/>
    <property type="project" value="TreeGrafter"/>
</dbReference>
<sequence length="170" mass="18597">MPSSDTHRHNQNVLYNLTKGDLVEFPRGTYSHWGIYAGPMAVSGAAHAKAGGSRQTKGEIRDEDFFAVAEDSKAMKNNQLDHKYRVYTPDEIVRRAMSEIGRTDYDLFTNNCEHFATWCRYGIAISLQAMKGAEVVETADTVTTGFTVFAGVVGFVAAAAGIGVTLLKLL</sequence>
<keyword evidence="8" id="KW-1185">Reference proteome</keyword>
<dbReference type="PROSITE" id="PS51934">
    <property type="entry name" value="LRAT"/>
    <property type="match status" value="1"/>
</dbReference>
<dbReference type="OrthoDB" id="10051797at2759"/>
<name>A0A2T7NMX0_POMCA</name>
<gene>
    <name evidence="7" type="ORF">C0Q70_18317</name>
</gene>
<accession>A0A2T7NMX0</accession>
<evidence type="ECO:0000256" key="4">
    <source>
        <dbReference type="ARBA" id="ARBA00023098"/>
    </source>
</evidence>
<keyword evidence="4" id="KW-0443">Lipid metabolism</keyword>
<evidence type="ECO:0000313" key="8">
    <source>
        <dbReference type="Proteomes" id="UP000245119"/>
    </source>
</evidence>
<keyword evidence="2" id="KW-0808">Transferase</keyword>
<dbReference type="GO" id="GO:0008970">
    <property type="term" value="F:phospholipase A1 activity"/>
    <property type="evidence" value="ECO:0007669"/>
    <property type="project" value="TreeGrafter"/>
</dbReference>
<dbReference type="STRING" id="400727.A0A2T7NMX0"/>
<keyword evidence="5" id="KW-0472">Membrane</keyword>
<protein>
    <recommendedName>
        <fullName evidence="6">LRAT domain-containing protein</fullName>
    </recommendedName>
</protein>
<dbReference type="Proteomes" id="UP000245119">
    <property type="component" value="Linkage Group LG11"/>
</dbReference>
<evidence type="ECO:0000259" key="6">
    <source>
        <dbReference type="PROSITE" id="PS51934"/>
    </source>
</evidence>
<evidence type="ECO:0000256" key="3">
    <source>
        <dbReference type="ARBA" id="ARBA00022801"/>
    </source>
</evidence>
<dbReference type="AlphaFoldDB" id="A0A2T7NMX0"/>
<evidence type="ECO:0000256" key="5">
    <source>
        <dbReference type="SAM" id="Phobius"/>
    </source>
</evidence>
<dbReference type="GO" id="GO:0004623">
    <property type="term" value="F:phospholipase A2 activity"/>
    <property type="evidence" value="ECO:0007669"/>
    <property type="project" value="TreeGrafter"/>
</dbReference>
<keyword evidence="5" id="KW-0812">Transmembrane</keyword>
<comment type="similarity">
    <text evidence="1">Belongs to the H-rev107 family.</text>
</comment>
<keyword evidence="3" id="KW-0378">Hydrolase</keyword>
<dbReference type="Gene3D" id="3.90.1720.10">
    <property type="entry name" value="endopeptidase domain like (from Nostoc punctiforme)"/>
    <property type="match status" value="1"/>
</dbReference>
<dbReference type="InterPro" id="IPR007053">
    <property type="entry name" value="LRAT_dom"/>
</dbReference>
<evidence type="ECO:0000313" key="7">
    <source>
        <dbReference type="EMBL" id="PVD22503.1"/>
    </source>
</evidence>
<dbReference type="InterPro" id="IPR051496">
    <property type="entry name" value="H-rev107_PLA/AT"/>
</dbReference>
<dbReference type="EMBL" id="PZQS01000011">
    <property type="protein sequence ID" value="PVD22503.1"/>
    <property type="molecule type" value="Genomic_DNA"/>
</dbReference>
<dbReference type="Pfam" id="PF04970">
    <property type="entry name" value="LRAT"/>
    <property type="match status" value="1"/>
</dbReference>
<comment type="caution">
    <text evidence="7">The sequence shown here is derived from an EMBL/GenBank/DDBJ whole genome shotgun (WGS) entry which is preliminary data.</text>
</comment>
<dbReference type="GO" id="GO:0070292">
    <property type="term" value="P:N-acylphosphatidylethanolamine metabolic process"/>
    <property type="evidence" value="ECO:0007669"/>
    <property type="project" value="TreeGrafter"/>
</dbReference>
<organism evidence="7 8">
    <name type="scientific">Pomacea canaliculata</name>
    <name type="common">Golden apple snail</name>
    <dbReference type="NCBI Taxonomy" id="400727"/>
    <lineage>
        <taxon>Eukaryota</taxon>
        <taxon>Metazoa</taxon>
        <taxon>Spiralia</taxon>
        <taxon>Lophotrochozoa</taxon>
        <taxon>Mollusca</taxon>
        <taxon>Gastropoda</taxon>
        <taxon>Caenogastropoda</taxon>
        <taxon>Architaenioglossa</taxon>
        <taxon>Ampullarioidea</taxon>
        <taxon>Ampullariidae</taxon>
        <taxon>Pomacea</taxon>
    </lineage>
</organism>
<dbReference type="GO" id="GO:0016410">
    <property type="term" value="F:N-acyltransferase activity"/>
    <property type="evidence" value="ECO:0007669"/>
    <property type="project" value="TreeGrafter"/>
</dbReference>
<reference evidence="7 8" key="1">
    <citation type="submission" date="2018-04" db="EMBL/GenBank/DDBJ databases">
        <title>The genome of golden apple snail Pomacea canaliculata provides insight into stress tolerance and invasive adaptation.</title>
        <authorList>
            <person name="Liu C."/>
            <person name="Liu B."/>
            <person name="Ren Y."/>
            <person name="Zhang Y."/>
            <person name="Wang H."/>
            <person name="Li S."/>
            <person name="Jiang F."/>
            <person name="Yin L."/>
            <person name="Zhang G."/>
            <person name="Qian W."/>
            <person name="Fan W."/>
        </authorList>
    </citation>
    <scope>NUCLEOTIDE SEQUENCE [LARGE SCALE GENOMIC DNA]</scope>
    <source>
        <strain evidence="7">SZHN2017</strain>
        <tissue evidence="7">Muscle</tissue>
    </source>
</reference>
<dbReference type="PANTHER" id="PTHR13943:SF77">
    <property type="entry name" value="LRAT DOMAIN-CONTAINING PROTEIN"/>
    <property type="match status" value="1"/>
</dbReference>
<keyword evidence="5" id="KW-1133">Transmembrane helix</keyword>
<dbReference type="PANTHER" id="PTHR13943">
    <property type="entry name" value="HRAS-LIKE SUPPRESSOR - RELATED"/>
    <property type="match status" value="1"/>
</dbReference>
<evidence type="ECO:0000256" key="2">
    <source>
        <dbReference type="ARBA" id="ARBA00022679"/>
    </source>
</evidence>
<evidence type="ECO:0000256" key="1">
    <source>
        <dbReference type="ARBA" id="ARBA00007824"/>
    </source>
</evidence>
<feature type="transmembrane region" description="Helical" evidence="5">
    <location>
        <begin position="146"/>
        <end position="167"/>
    </location>
</feature>